<dbReference type="EMBL" id="NEVH01000598">
    <property type="protein sequence ID" value="PNF43550.1"/>
    <property type="molecule type" value="Genomic_DNA"/>
</dbReference>
<dbReference type="InParanoid" id="A0A2J7RRT4"/>
<sequence>VRSLYRAGSLRAVAEEILKYKLDLAGVQEVRWDGGGIAPAGDYTFFYGKGNENYELGTGFFVHKRIASAVKRVEIVSDRISYIILKGRWCAIIVMNVHAAVEDKIDDIKDRFYEELEHVFDKFLKNPMKILLGDFNTKVGREDIFKPTIGNESLHEINNYNEVRIVNFAISKNLTVKSTMFPHRNIHKFTWTSPAGKIHNQIDHILIDRRRHSSILVVRSFRAAD</sequence>
<feature type="domain" description="Endonuclease/exonuclease/phosphatase" evidence="1">
    <location>
        <begin position="7"/>
        <end position="209"/>
    </location>
</feature>
<feature type="non-terminal residue" evidence="2">
    <location>
        <position position="1"/>
    </location>
</feature>
<gene>
    <name evidence="2" type="ORF">B7P43_G03909</name>
</gene>
<dbReference type="InterPro" id="IPR005135">
    <property type="entry name" value="Endo/exonuclease/phosphatase"/>
</dbReference>
<dbReference type="SUPFAM" id="SSF56219">
    <property type="entry name" value="DNase I-like"/>
    <property type="match status" value="1"/>
</dbReference>
<protein>
    <recommendedName>
        <fullName evidence="1">Endonuclease/exonuclease/phosphatase domain-containing protein</fullName>
    </recommendedName>
</protein>
<name>A0A2J7RRT4_9NEOP</name>
<dbReference type="Gene3D" id="3.60.10.10">
    <property type="entry name" value="Endonuclease/exonuclease/phosphatase"/>
    <property type="match status" value="1"/>
</dbReference>
<evidence type="ECO:0000259" key="1">
    <source>
        <dbReference type="Pfam" id="PF03372"/>
    </source>
</evidence>
<organism evidence="2 3">
    <name type="scientific">Cryptotermes secundus</name>
    <dbReference type="NCBI Taxonomy" id="105785"/>
    <lineage>
        <taxon>Eukaryota</taxon>
        <taxon>Metazoa</taxon>
        <taxon>Ecdysozoa</taxon>
        <taxon>Arthropoda</taxon>
        <taxon>Hexapoda</taxon>
        <taxon>Insecta</taxon>
        <taxon>Pterygota</taxon>
        <taxon>Neoptera</taxon>
        <taxon>Polyneoptera</taxon>
        <taxon>Dictyoptera</taxon>
        <taxon>Blattodea</taxon>
        <taxon>Blattoidea</taxon>
        <taxon>Termitoidae</taxon>
        <taxon>Kalotermitidae</taxon>
        <taxon>Cryptotermitinae</taxon>
        <taxon>Cryptotermes</taxon>
    </lineage>
</organism>
<dbReference type="GO" id="GO:0003824">
    <property type="term" value="F:catalytic activity"/>
    <property type="evidence" value="ECO:0007669"/>
    <property type="project" value="InterPro"/>
</dbReference>
<accession>A0A2J7RRT4</accession>
<dbReference type="AlphaFoldDB" id="A0A2J7RRT4"/>
<comment type="caution">
    <text evidence="2">The sequence shown here is derived from an EMBL/GenBank/DDBJ whole genome shotgun (WGS) entry which is preliminary data.</text>
</comment>
<dbReference type="InterPro" id="IPR036691">
    <property type="entry name" value="Endo/exonu/phosph_ase_sf"/>
</dbReference>
<evidence type="ECO:0000313" key="2">
    <source>
        <dbReference type="EMBL" id="PNF43550.1"/>
    </source>
</evidence>
<evidence type="ECO:0000313" key="3">
    <source>
        <dbReference type="Proteomes" id="UP000235965"/>
    </source>
</evidence>
<proteinExistence type="predicted"/>
<dbReference type="Proteomes" id="UP000235965">
    <property type="component" value="Unassembled WGS sequence"/>
</dbReference>
<reference evidence="2 3" key="1">
    <citation type="submission" date="2017-12" db="EMBL/GenBank/DDBJ databases">
        <title>Hemimetabolous genomes reveal molecular basis of termite eusociality.</title>
        <authorList>
            <person name="Harrison M.C."/>
            <person name="Jongepier E."/>
            <person name="Robertson H.M."/>
            <person name="Arning N."/>
            <person name="Bitard-Feildel T."/>
            <person name="Chao H."/>
            <person name="Childers C.P."/>
            <person name="Dinh H."/>
            <person name="Doddapaneni H."/>
            <person name="Dugan S."/>
            <person name="Gowin J."/>
            <person name="Greiner C."/>
            <person name="Han Y."/>
            <person name="Hu H."/>
            <person name="Hughes D.S.T."/>
            <person name="Huylmans A.-K."/>
            <person name="Kemena C."/>
            <person name="Kremer L.P.M."/>
            <person name="Lee S.L."/>
            <person name="Lopez-Ezquerra A."/>
            <person name="Mallet L."/>
            <person name="Monroy-Kuhn J.M."/>
            <person name="Moser A."/>
            <person name="Murali S.C."/>
            <person name="Muzny D.M."/>
            <person name="Otani S."/>
            <person name="Piulachs M.-D."/>
            <person name="Poelchau M."/>
            <person name="Qu J."/>
            <person name="Schaub F."/>
            <person name="Wada-Katsumata A."/>
            <person name="Worley K.C."/>
            <person name="Xie Q."/>
            <person name="Ylla G."/>
            <person name="Poulsen M."/>
            <person name="Gibbs R.A."/>
            <person name="Schal C."/>
            <person name="Richards S."/>
            <person name="Belles X."/>
            <person name="Korb J."/>
            <person name="Bornberg-Bauer E."/>
        </authorList>
    </citation>
    <scope>NUCLEOTIDE SEQUENCE [LARGE SCALE GENOMIC DNA]</scope>
    <source>
        <tissue evidence="2">Whole body</tissue>
    </source>
</reference>
<dbReference type="Pfam" id="PF03372">
    <property type="entry name" value="Exo_endo_phos"/>
    <property type="match status" value="1"/>
</dbReference>
<keyword evidence="3" id="KW-1185">Reference proteome</keyword>